<dbReference type="EMBL" id="CP001108">
    <property type="protein sequence ID" value="ACF46014.1"/>
    <property type="molecule type" value="Genomic_DNA"/>
</dbReference>
<dbReference type="Proteomes" id="UP000002725">
    <property type="component" value="Chromosome"/>
</dbReference>
<evidence type="ECO:0000313" key="3">
    <source>
        <dbReference type="Proteomes" id="UP000002725"/>
    </source>
</evidence>
<dbReference type="KEGG" id="paa:Paes_0973"/>
<name>B4S7H7_PROA2</name>
<organism evidence="2 3">
    <name type="scientific">Prosthecochloris aestuarii (strain DSM 271 / SK 413)</name>
    <dbReference type="NCBI Taxonomy" id="290512"/>
    <lineage>
        <taxon>Bacteria</taxon>
        <taxon>Pseudomonadati</taxon>
        <taxon>Chlorobiota</taxon>
        <taxon>Chlorobiia</taxon>
        <taxon>Chlorobiales</taxon>
        <taxon>Chlorobiaceae</taxon>
        <taxon>Prosthecochloris</taxon>
    </lineage>
</organism>
<feature type="transmembrane region" description="Helical" evidence="1">
    <location>
        <begin position="6"/>
        <end position="27"/>
    </location>
</feature>
<dbReference type="AlphaFoldDB" id="B4S7H7"/>
<dbReference type="RefSeq" id="WP_012505551.1">
    <property type="nucleotide sequence ID" value="NC_011059.1"/>
</dbReference>
<keyword evidence="1" id="KW-0812">Transmembrane</keyword>
<gene>
    <name evidence="2" type="ordered locus">Paes_0973</name>
</gene>
<sequence length="223" mass="24665">MEIAKIVLEFIRALIWPAIVVFLALSFKNEVAALLGRIKSAKLPGGVSFDLNEKIQEVKVLSNEVQESVSAKQEEHKGKPSIPLTEANARLIQLGFQPSPSGMDMSYYLQFASQDPNLALAGLRMDIDILVRNLAKGFGASVDNKRTSIGQLLRMLLDSDAIYANQYELAVKILNVCNQAVHGTPITYEQARSVIQSAEVLVADFIAWMSWGFDDNWEPQKNG</sequence>
<proteinExistence type="predicted"/>
<evidence type="ECO:0000313" key="2">
    <source>
        <dbReference type="EMBL" id="ACF46014.1"/>
    </source>
</evidence>
<evidence type="ECO:0000256" key="1">
    <source>
        <dbReference type="SAM" id="Phobius"/>
    </source>
</evidence>
<reference evidence="2" key="1">
    <citation type="submission" date="2008-06" db="EMBL/GenBank/DDBJ databases">
        <title>Complete sequence of chromosome of Prosthecochloris aestuarii DSM 271.</title>
        <authorList>
            <consortium name="US DOE Joint Genome Institute"/>
            <person name="Lucas S."/>
            <person name="Copeland A."/>
            <person name="Lapidus A."/>
            <person name="Glavina del Rio T."/>
            <person name="Dalin E."/>
            <person name="Tice H."/>
            <person name="Bruce D."/>
            <person name="Goodwin L."/>
            <person name="Pitluck S."/>
            <person name="Schmutz J."/>
            <person name="Larimer F."/>
            <person name="Land M."/>
            <person name="Hauser L."/>
            <person name="Kyrpides N."/>
            <person name="Anderson I."/>
            <person name="Liu Z."/>
            <person name="Li T."/>
            <person name="Zhao F."/>
            <person name="Overmann J."/>
            <person name="Bryant D.A."/>
            <person name="Richardson P."/>
        </authorList>
    </citation>
    <scope>NUCLEOTIDE SEQUENCE [LARGE SCALE GENOMIC DNA]</scope>
    <source>
        <strain evidence="2">DSM 271</strain>
    </source>
</reference>
<accession>B4S7H7</accession>
<keyword evidence="1" id="KW-1133">Transmembrane helix</keyword>
<keyword evidence="3" id="KW-1185">Reference proteome</keyword>
<evidence type="ECO:0008006" key="4">
    <source>
        <dbReference type="Google" id="ProtNLM"/>
    </source>
</evidence>
<keyword evidence="1" id="KW-0472">Membrane</keyword>
<protein>
    <recommendedName>
        <fullName evidence="4">DUF4145 domain-containing protein</fullName>
    </recommendedName>
</protein>
<dbReference type="HOGENOM" id="CLU_1239247_0_0_10"/>